<proteinExistence type="predicted"/>
<dbReference type="InParanoid" id="W3WSM5"/>
<dbReference type="eggNOG" id="ENOG502SY4G">
    <property type="taxonomic scope" value="Eukaryota"/>
</dbReference>
<organism evidence="3 4">
    <name type="scientific">Pestalotiopsis fici (strain W106-1 / CGMCC3.15140)</name>
    <dbReference type="NCBI Taxonomy" id="1229662"/>
    <lineage>
        <taxon>Eukaryota</taxon>
        <taxon>Fungi</taxon>
        <taxon>Dikarya</taxon>
        <taxon>Ascomycota</taxon>
        <taxon>Pezizomycotina</taxon>
        <taxon>Sordariomycetes</taxon>
        <taxon>Xylariomycetidae</taxon>
        <taxon>Amphisphaeriales</taxon>
        <taxon>Sporocadaceae</taxon>
        <taxon>Pestalotiopsis</taxon>
    </lineage>
</organism>
<keyword evidence="2" id="KW-1133">Transmembrane helix</keyword>
<dbReference type="GeneID" id="19277783"/>
<dbReference type="AlphaFoldDB" id="W3WSM5"/>
<accession>W3WSM5</accession>
<dbReference type="KEGG" id="pfy:PFICI_12770"/>
<evidence type="ECO:0000313" key="4">
    <source>
        <dbReference type="Proteomes" id="UP000030651"/>
    </source>
</evidence>
<keyword evidence="2" id="KW-0812">Transmembrane</keyword>
<keyword evidence="4" id="KW-1185">Reference proteome</keyword>
<dbReference type="Proteomes" id="UP000030651">
    <property type="component" value="Unassembled WGS sequence"/>
</dbReference>
<evidence type="ECO:0000313" key="3">
    <source>
        <dbReference type="EMBL" id="ETS75826.1"/>
    </source>
</evidence>
<evidence type="ECO:0000256" key="1">
    <source>
        <dbReference type="SAM" id="MobiDB-lite"/>
    </source>
</evidence>
<reference evidence="4" key="1">
    <citation type="journal article" date="2015" name="BMC Genomics">
        <title>Genomic and transcriptomic analysis of the endophytic fungus Pestalotiopsis fici reveals its lifestyle and high potential for synthesis of natural products.</title>
        <authorList>
            <person name="Wang X."/>
            <person name="Zhang X."/>
            <person name="Liu L."/>
            <person name="Xiang M."/>
            <person name="Wang W."/>
            <person name="Sun X."/>
            <person name="Che Y."/>
            <person name="Guo L."/>
            <person name="Liu G."/>
            <person name="Guo L."/>
            <person name="Wang C."/>
            <person name="Yin W.B."/>
            <person name="Stadler M."/>
            <person name="Zhang X."/>
            <person name="Liu X."/>
        </authorList>
    </citation>
    <scope>NUCLEOTIDE SEQUENCE [LARGE SCALE GENOMIC DNA]</scope>
    <source>
        <strain evidence="4">W106-1 / CGMCC3.15140</strain>
    </source>
</reference>
<dbReference type="EMBL" id="KI912118">
    <property type="protein sequence ID" value="ETS75826.1"/>
    <property type="molecule type" value="Genomic_DNA"/>
</dbReference>
<name>W3WSM5_PESFW</name>
<feature type="transmembrane region" description="Helical" evidence="2">
    <location>
        <begin position="6"/>
        <end position="27"/>
    </location>
</feature>
<keyword evidence="2" id="KW-0472">Membrane</keyword>
<dbReference type="RefSeq" id="XP_007839542.1">
    <property type="nucleotide sequence ID" value="XM_007841351.1"/>
</dbReference>
<dbReference type="HOGENOM" id="CLU_097983_0_0_1"/>
<sequence length="243" mass="28645">MSGYSVMSLVSTIIGFVSFGLTILIWLHSFWNAFQTVLGARSQIQDELSLLRQRLYEEAEYLRMLRRRERPSSERHRSEDKYRDDRYRSGDEKGGGGGHERVRPKKDIYHDGGPIRVLWDAVKDLIKDFKMYERPFLVIPGHTDTEKGEKELEWSYGALRQNYQCDLPQRLIWLKYRHHVTDVSTRLEKIQTHRAAIEATRGRLLITDTMGLMRECHERVMDVEDRVRVIEDRVLGVRIVRGL</sequence>
<dbReference type="OrthoDB" id="4148767at2759"/>
<evidence type="ECO:0000256" key="2">
    <source>
        <dbReference type="SAM" id="Phobius"/>
    </source>
</evidence>
<feature type="region of interest" description="Disordered" evidence="1">
    <location>
        <begin position="70"/>
        <end position="107"/>
    </location>
</feature>
<gene>
    <name evidence="3" type="ORF">PFICI_12770</name>
</gene>
<dbReference type="OMA" id="KELEWSY"/>
<protein>
    <submittedName>
        <fullName evidence="3">Uncharacterized protein</fullName>
    </submittedName>
</protein>